<feature type="compositionally biased region" description="Polar residues" evidence="3">
    <location>
        <begin position="1726"/>
        <end position="1754"/>
    </location>
</feature>
<dbReference type="PANTHER" id="PTHR21583">
    <property type="entry name" value="ELYS PROTEIN"/>
    <property type="match status" value="1"/>
</dbReference>
<keyword evidence="2" id="KW-0539">Nucleus</keyword>
<dbReference type="Pfam" id="PF13934">
    <property type="entry name" value="ELYS"/>
    <property type="match status" value="1"/>
</dbReference>
<name>A0A1A9WDP9_9MUSC</name>
<feature type="compositionally biased region" description="Polar residues" evidence="3">
    <location>
        <begin position="1641"/>
        <end position="1654"/>
    </location>
</feature>
<reference evidence="6" key="1">
    <citation type="submission" date="2014-03" db="EMBL/GenBank/DDBJ databases">
        <authorList>
            <person name="Aksoy S."/>
            <person name="Warren W."/>
            <person name="Wilson R.K."/>
        </authorList>
    </citation>
    <scope>NUCLEOTIDE SEQUENCE [LARGE SCALE GENOMIC DNA]</scope>
    <source>
        <strain evidence="6">IAEA</strain>
    </source>
</reference>
<evidence type="ECO:0000313" key="6">
    <source>
        <dbReference type="Proteomes" id="UP000091820"/>
    </source>
</evidence>
<reference evidence="5" key="2">
    <citation type="submission" date="2020-05" db="UniProtKB">
        <authorList>
            <consortium name="EnsemblMetazoa"/>
        </authorList>
    </citation>
    <scope>IDENTIFICATION</scope>
    <source>
        <strain evidence="5">IAEA</strain>
    </source>
</reference>
<accession>A0A1A9WDP9</accession>
<feature type="region of interest" description="Disordered" evidence="3">
    <location>
        <begin position="1036"/>
        <end position="1071"/>
    </location>
</feature>
<feature type="compositionally biased region" description="Polar residues" evidence="3">
    <location>
        <begin position="1524"/>
        <end position="1533"/>
    </location>
</feature>
<dbReference type="PANTHER" id="PTHR21583:SF8">
    <property type="entry name" value="PROTEIN ELYS"/>
    <property type="match status" value="1"/>
</dbReference>
<dbReference type="GO" id="GO:0005634">
    <property type="term" value="C:nucleus"/>
    <property type="evidence" value="ECO:0007669"/>
    <property type="project" value="UniProtKB-SubCell"/>
</dbReference>
<feature type="domain" description="ELYS-like" evidence="4">
    <location>
        <begin position="4"/>
        <end position="181"/>
    </location>
</feature>
<dbReference type="VEuPathDB" id="VectorBase:GBRI015834"/>
<evidence type="ECO:0000256" key="3">
    <source>
        <dbReference type="SAM" id="MobiDB-lite"/>
    </source>
</evidence>
<feature type="region of interest" description="Disordered" evidence="3">
    <location>
        <begin position="1780"/>
        <end position="1900"/>
    </location>
</feature>
<feature type="region of interest" description="Disordered" evidence="3">
    <location>
        <begin position="1446"/>
        <end position="1498"/>
    </location>
</feature>
<feature type="region of interest" description="Disordered" evidence="3">
    <location>
        <begin position="964"/>
        <end position="984"/>
    </location>
</feature>
<sequence length="1900" mass="212664">MLVPDIQYGHKYTTLLYSFLDLNMAIEEEMYKGIVANCIKFPSVFKLPVDLAKTVQAFWNLDHGHLLAAVADFTSPISKSGRYPQWLVELLIEALLSHQAGNMALRILETQSYLISSSLKVRTLLASKLLSEAFHYVRSQNDDSLLQLFFNSCLNNGQFGVIRDFALTEREGLILQDILKKSKLCGAKSLHFVYLLQKSKYIEAVSYMDELAKNKISSSHVSHRGISGIMDTPNLVLSAFNTTMAPITKGLTDVYFKIKNKLTQEEFNNSSPVPFSCQLIKQNANNLLGGIYHSSALSAHFATYYWGEMDDHGQCEPAQVMNSNNAPFLRRPQVQSCAQDLRIQKNISYPQVYKPTDKRRYVEIDMHEDDMLLDPRISDLRGNPSKRRRQEVIGELNHIMRNQRKNRHTNVNTYNITEIDGEDTLCNDEINEAENFLKESLIKVTNTETTNVSKKQPLIEIQSILKSTNVTMVDGSVEEEKNLRFHLPDNDKEEDDDNTPLLTFLAEEEKQKENATTISIDSSRESVDDFYSNLSSQPNLNPLLSQSFKLDTSSSQTYMTGPLPRKPLARLSMEKPEKSIISESVNIGPNQTDLSDVTVPDELLKISPLVNEEMTSDCGVLGVLSTNVSSDNLFLHGRQNDSSLSAVIIEQIYKSNDIASQETVSKVATFSTHDLKSEKSEYSKSSFTNESSISLKNLTSQHFAPKISSSKLAQTVSDVCDANLMVTARNISSSSGFNSNNSKESTENPEVKMMETTLDMTNFEISTLEKSTTEPCQTLFLTAANTVKEEDAMKNKLSEGETITSSPHEEEMDFETSVCKTKEGEGESLSPLTTEFQNLQQTDNIQSPKDEAYIIVSLSSSSLSSYDNQDEKLSQSPDQTFCIDENECMDNLNTKDTKETTTNEELYDPYEYEEDIEDIEDVEDVEDIEDIEDVEDNENIVFDYSEEEKLSINENDSDEFVDFVEDSSRSTSRNKSDENEDGVTDVFVVVDEQAVEKCDSSQQTCFDSFEDEDHKVQADASSLSIESQEAIVSCQPTLLGQKRTEDNQFSREPQSPKPVSLHEEEEKVSSQKPVISYFEDDNQKHLTLKTFMTPETMLPPEDSTSLASEIDMQINEHMDTSALQLDDVAHPLSNFEPIAEAIHMQILEHATTSTTTLKTVSDVEKFSETDEIVFSNASKIGHESKSIIEQNTKEITSLEYNQVKEPLTRNQGSCELINSKSDNEKPEKTCESIHVQLEKEEIIEIYSDDDTQLSEKAPELVKKKLSEVEQKSSLKIEELVDVENLDQQNLEGHKFIQNFDCRERNSSTVKKTDVAVQSYSVAAESTQTDPMVIPEIAVFSECEIAMEADAISFTDIDKEKDKVSVKTWIEAIERQLDASPTESRVNSERKSEEFVTNSPEVVASEIEGGENLISLKTEDFSDDVKPISIQNLQDPNLTQIEERQESLENMKTSVKSRRTLRGSSEPPKEKETNTSNIRIPHNRAKRGISLPPQTAGKTGHFTAAITSSTFSELNYCGESDNKEGSVNNPLAKTSDNKSNEATLNSPGQNSSPHYDSLQSMTATISKSRHSNLLEVISENPSPLDSPSSRTRSRLRGSSVNSDLDINLSGSNPSIVKRIRCISKSSSTSELPSARKRVRRASTGSETGSIDSTTPRRAKSVMSQQGEETESTSESPKVTDRTRSHLKRGKKGEEFKKNSSETPRSVKIRGGRAQSVMSLQEEEFESISESPKSTDLGKTSSEMVSLSESDLGYSSTRRLTRNQLAVLEKSAKLTELYKKSMKAEIERPYTPTQTASKQLRKTRSTRSNTSLQQESDDNESIISKRSTTSSTGRRVTRRSIKEKDETEDDQVSVISSVDSETSYIRSLRSRGKSLSSTALAAIPEVSSKANKEARKTSRSTQ</sequence>
<feature type="region of interest" description="Disordered" evidence="3">
    <location>
        <begin position="1575"/>
        <end position="1610"/>
    </location>
</feature>
<comment type="subcellular location">
    <subcellularLocation>
        <location evidence="1">Nucleus</location>
    </subcellularLocation>
</comment>
<evidence type="ECO:0000256" key="2">
    <source>
        <dbReference type="ARBA" id="ARBA00023242"/>
    </source>
</evidence>
<proteinExistence type="predicted"/>
<evidence type="ECO:0000259" key="4">
    <source>
        <dbReference type="Pfam" id="PF13934"/>
    </source>
</evidence>
<feature type="region of interest" description="Disordered" evidence="3">
    <location>
        <begin position="1623"/>
        <end position="1754"/>
    </location>
</feature>
<evidence type="ECO:0000256" key="1">
    <source>
        <dbReference type="ARBA" id="ARBA00004123"/>
    </source>
</evidence>
<feature type="compositionally biased region" description="Basic and acidic residues" evidence="3">
    <location>
        <begin position="1060"/>
        <end position="1069"/>
    </location>
</feature>
<keyword evidence="6" id="KW-1185">Reference proteome</keyword>
<feature type="region of interest" description="Disordered" evidence="3">
    <location>
        <begin position="1520"/>
        <end position="1556"/>
    </location>
</feature>
<dbReference type="InterPro" id="IPR052620">
    <property type="entry name" value="ELYS/MEL-28_NucAsmblyFactor"/>
</dbReference>
<dbReference type="InterPro" id="IPR025151">
    <property type="entry name" value="ELYS_dom"/>
</dbReference>
<dbReference type="STRING" id="37001.A0A1A9WDP9"/>
<feature type="compositionally biased region" description="Low complexity" evidence="3">
    <location>
        <begin position="1580"/>
        <end position="1589"/>
    </location>
</feature>
<organism evidence="5 6">
    <name type="scientific">Glossina brevipalpis</name>
    <dbReference type="NCBI Taxonomy" id="37001"/>
    <lineage>
        <taxon>Eukaryota</taxon>
        <taxon>Metazoa</taxon>
        <taxon>Ecdysozoa</taxon>
        <taxon>Arthropoda</taxon>
        <taxon>Hexapoda</taxon>
        <taxon>Insecta</taxon>
        <taxon>Pterygota</taxon>
        <taxon>Neoptera</taxon>
        <taxon>Endopterygota</taxon>
        <taxon>Diptera</taxon>
        <taxon>Brachycera</taxon>
        <taxon>Muscomorpha</taxon>
        <taxon>Hippoboscoidea</taxon>
        <taxon>Glossinidae</taxon>
        <taxon>Glossina</taxon>
    </lineage>
</organism>
<feature type="compositionally biased region" description="Polar residues" evidence="3">
    <location>
        <begin position="1599"/>
        <end position="1610"/>
    </location>
</feature>
<evidence type="ECO:0000313" key="5">
    <source>
        <dbReference type="EnsemblMetazoa" id="GBRI015834-PA"/>
    </source>
</evidence>
<protein>
    <submittedName>
        <fullName evidence="5">ELYS domain-containing protein</fullName>
    </submittedName>
</protein>
<dbReference type="Proteomes" id="UP000091820">
    <property type="component" value="Unassembled WGS sequence"/>
</dbReference>
<feature type="compositionally biased region" description="Polar residues" evidence="3">
    <location>
        <begin position="1539"/>
        <end position="1556"/>
    </location>
</feature>
<feature type="compositionally biased region" description="Low complexity" evidence="3">
    <location>
        <begin position="1819"/>
        <end position="1832"/>
    </location>
</feature>
<dbReference type="EnsemblMetazoa" id="GBRI015834-RA">
    <property type="protein sequence ID" value="GBRI015834-PA"/>
    <property type="gene ID" value="GBRI015834"/>
</dbReference>